<organism evidence="3 4">
    <name type="scientific">Cuneatibacter caecimuris</name>
    <dbReference type="NCBI Taxonomy" id="1796618"/>
    <lineage>
        <taxon>Bacteria</taxon>
        <taxon>Bacillati</taxon>
        <taxon>Bacillota</taxon>
        <taxon>Clostridia</taxon>
        <taxon>Lachnospirales</taxon>
        <taxon>Lachnospiraceae</taxon>
        <taxon>Cuneatibacter</taxon>
    </lineage>
</organism>
<dbReference type="InterPro" id="IPR036291">
    <property type="entry name" value="NAD(P)-bd_dom_sf"/>
</dbReference>
<dbReference type="AlphaFoldDB" id="A0A4V2F7Q1"/>
<dbReference type="InterPro" id="IPR001509">
    <property type="entry name" value="Epimerase_deHydtase"/>
</dbReference>
<gene>
    <name evidence="3" type="ORF">EV209_1924</name>
</gene>
<evidence type="ECO:0000259" key="2">
    <source>
        <dbReference type="Pfam" id="PF01370"/>
    </source>
</evidence>
<dbReference type="SUPFAM" id="SSF51735">
    <property type="entry name" value="NAD(P)-binding Rossmann-fold domains"/>
    <property type="match status" value="1"/>
</dbReference>
<name>A0A4V2F7Q1_9FIRM</name>
<evidence type="ECO:0000256" key="1">
    <source>
        <dbReference type="ARBA" id="ARBA00007637"/>
    </source>
</evidence>
<dbReference type="OrthoDB" id="9776016at2"/>
<comment type="similarity">
    <text evidence="1">Belongs to the NAD(P)-dependent epimerase/dehydratase family.</text>
</comment>
<dbReference type="Pfam" id="PF01370">
    <property type="entry name" value="Epimerase"/>
    <property type="match status" value="1"/>
</dbReference>
<dbReference type="Proteomes" id="UP000292927">
    <property type="component" value="Unassembled WGS sequence"/>
</dbReference>
<accession>A0A4V2F7Q1</accession>
<sequence length="339" mass="37932">MRILLIGGTGTISAAITRRLLEAGEELYLLNRGRRNDRVPEGAHEIFADINEDEEQAAAALEGMTFDVVADFIAFRQEQAERDVRLFSGRTGQYIFISSASAYQKPLSDYRVTEGTPLSNPYWQYSRDKIACEEYLMKQYRETGFPVTIVRPSHTYSEYSVPLGVHSPGGGYPVLKRMLEGKPVIIHGDGTSLWTMTHNTDFACGFTGLLGNAHAIGEAVQITSDESMTWNQIYQTVAAALGVKLNPLYIPSVMLAESGRYDLYGGLLGDKANTVVFDNSKLKRLVPGFRAVKRMDQGLRESVEYVMSHPELQKEDPDFDAWCDRWAAAMESAREMMKE</sequence>
<feature type="domain" description="NAD-dependent epimerase/dehydratase" evidence="2">
    <location>
        <begin position="3"/>
        <end position="215"/>
    </location>
</feature>
<comment type="caution">
    <text evidence="3">The sequence shown here is derived from an EMBL/GenBank/DDBJ whole genome shotgun (WGS) entry which is preliminary data.</text>
</comment>
<dbReference type="PANTHER" id="PTHR43000">
    <property type="entry name" value="DTDP-D-GLUCOSE 4,6-DEHYDRATASE-RELATED"/>
    <property type="match status" value="1"/>
</dbReference>
<proteinExistence type="inferred from homology"/>
<dbReference type="Gene3D" id="3.40.50.720">
    <property type="entry name" value="NAD(P)-binding Rossmann-like Domain"/>
    <property type="match status" value="1"/>
</dbReference>
<dbReference type="RefSeq" id="WP_130435205.1">
    <property type="nucleotide sequence ID" value="NZ_SGXF01000003.1"/>
</dbReference>
<protein>
    <submittedName>
        <fullName evidence="3">Nucleoside-diphosphate-sugar epimerase</fullName>
    </submittedName>
</protein>
<evidence type="ECO:0000313" key="3">
    <source>
        <dbReference type="EMBL" id="RZT00600.1"/>
    </source>
</evidence>
<evidence type="ECO:0000313" key="4">
    <source>
        <dbReference type="Proteomes" id="UP000292927"/>
    </source>
</evidence>
<keyword evidence="4" id="KW-1185">Reference proteome</keyword>
<reference evidence="3 4" key="1">
    <citation type="submission" date="2019-02" db="EMBL/GenBank/DDBJ databases">
        <title>Genomic Encyclopedia of Type Strains, Phase IV (KMG-IV): sequencing the most valuable type-strain genomes for metagenomic binning, comparative biology and taxonomic classification.</title>
        <authorList>
            <person name="Goeker M."/>
        </authorList>
    </citation>
    <scope>NUCLEOTIDE SEQUENCE [LARGE SCALE GENOMIC DNA]</scope>
    <source>
        <strain evidence="3 4">DSM 29486</strain>
    </source>
</reference>
<dbReference type="EMBL" id="SGXF01000003">
    <property type="protein sequence ID" value="RZT00600.1"/>
    <property type="molecule type" value="Genomic_DNA"/>
</dbReference>